<comment type="similarity">
    <text evidence="2 8">Belongs to the type IA topoisomerase family.</text>
</comment>
<dbReference type="Gene3D" id="3.40.50.140">
    <property type="match status" value="1"/>
</dbReference>
<dbReference type="Gene3D" id="2.70.20.10">
    <property type="entry name" value="Topoisomerase I, domain 3"/>
    <property type="match status" value="1"/>
</dbReference>
<dbReference type="GO" id="GO:0006310">
    <property type="term" value="P:DNA recombination"/>
    <property type="evidence" value="ECO:0007669"/>
    <property type="project" value="TreeGrafter"/>
</dbReference>
<feature type="binding site" evidence="8">
    <location>
        <position position="9"/>
    </location>
    <ligand>
        <name>Mg(2+)</name>
        <dbReference type="ChEBI" id="CHEBI:18420"/>
        <note>catalytic</note>
    </ligand>
</feature>
<feature type="domain" description="Topo IA-type catalytic" evidence="11">
    <location>
        <begin position="153"/>
        <end position="570"/>
    </location>
</feature>
<evidence type="ECO:0000259" key="10">
    <source>
        <dbReference type="PROSITE" id="PS50880"/>
    </source>
</evidence>
<dbReference type="GO" id="GO:0003917">
    <property type="term" value="F:DNA topoisomerase type I (single strand cut, ATP-independent) activity"/>
    <property type="evidence" value="ECO:0007669"/>
    <property type="project" value="UniProtKB-UniRule"/>
</dbReference>
<evidence type="ECO:0000313" key="13">
    <source>
        <dbReference type="Proteomes" id="UP000886721"/>
    </source>
</evidence>
<dbReference type="GO" id="GO:0006265">
    <property type="term" value="P:DNA topological change"/>
    <property type="evidence" value="ECO:0007669"/>
    <property type="project" value="UniProtKB-UniRule"/>
</dbReference>
<dbReference type="GO" id="GO:0006281">
    <property type="term" value="P:DNA repair"/>
    <property type="evidence" value="ECO:0007669"/>
    <property type="project" value="TreeGrafter"/>
</dbReference>
<dbReference type="EC" id="5.6.2.1" evidence="8"/>
<dbReference type="InterPro" id="IPR005738">
    <property type="entry name" value="TopoIII"/>
</dbReference>
<dbReference type="InterPro" id="IPR003601">
    <property type="entry name" value="Topo_IA_2"/>
</dbReference>
<dbReference type="InterPro" id="IPR023406">
    <property type="entry name" value="Topo_IA_AS"/>
</dbReference>
<dbReference type="AlphaFoldDB" id="A0A9D1WTE1"/>
<dbReference type="InterPro" id="IPR000380">
    <property type="entry name" value="Topo_IA"/>
</dbReference>
<evidence type="ECO:0000256" key="9">
    <source>
        <dbReference type="SAM" id="MobiDB-lite"/>
    </source>
</evidence>
<dbReference type="SMART" id="SM00493">
    <property type="entry name" value="TOPRIM"/>
    <property type="match status" value="1"/>
</dbReference>
<dbReference type="Proteomes" id="UP000886721">
    <property type="component" value="Unassembled WGS sequence"/>
</dbReference>
<keyword evidence="6 8" id="KW-0238">DNA-binding</keyword>
<evidence type="ECO:0000259" key="11">
    <source>
        <dbReference type="PROSITE" id="PS52039"/>
    </source>
</evidence>
<evidence type="ECO:0000256" key="5">
    <source>
        <dbReference type="ARBA" id="ARBA00023029"/>
    </source>
</evidence>
<dbReference type="HAMAP" id="MF_00953">
    <property type="entry name" value="Topoisom_3_prok"/>
    <property type="match status" value="1"/>
</dbReference>
<gene>
    <name evidence="8" type="primary">topB</name>
    <name evidence="12" type="ORF">H9735_01295</name>
</gene>
<sequence>MMKQLVLAEKPSVARDIARVLKCQKKTKSYIEGKDYIVTWALGHLVSLADPEQYGKEYKTWNMDTLPMMPKHWKLSVLRKTSGQFQAVKKLIHRDDISSVIIATDAGREGELVARWILLMAGNKKPLYRLWISSVTDQAIRNGFSNLRKGEDYEDLYRAARSRAEADWLVGINATRALTCKYNAQLSCGRVQTPTLAMIAEREEEIRKFQPKKYFGWKVPALQMNFTWEGNNGNQRIFKKETAQEIGQKIKNQKLLVKKVLRKEKKSYAPELYDLTTLQKEASKKYGFSPKKTLNLMQSLYEHHKVLTYPRTDSRYLTTDMTDTLKDRIRASAAGPYKKAAAILLRKDIKGNGRFVNDKKVSDHHAIIPTEQSVLLMEMTSDERKIYDMVIRRFLAVLMEPSLYDQIQILGEIAGEHFQAKAVLEKKSGWKMIYAEEEKEEGLITKLPELPEEGKQYPCGNPVMTEGETKAPGRYTEGTLIDQMDKKGLGTVATRADIIDKLFRSYLLEKDGNEIKITSKGKQLLDLVPEDLKKADLTADWERKLTAISKGKQNDRKFMKEIQNYTEELIQDIKTSEGKFRHDNMTRQKCPQCGKFLLSVNGKHGKLLVCQDRECGYKKTVSRSTNARCPVCHKKMELVGDGENQKFVCSCGHKEKLSAFKARKEKEGNSMSKKEVRRYLKKQQKEAEEPVNNAFAEALSKIKL</sequence>
<feature type="active site" description="O-(5'-phospho-DNA)-tyrosine intermediate" evidence="8">
    <location>
        <position position="309"/>
    </location>
</feature>
<evidence type="ECO:0000256" key="3">
    <source>
        <dbReference type="ARBA" id="ARBA00022723"/>
    </source>
</evidence>
<dbReference type="SUPFAM" id="SSF56712">
    <property type="entry name" value="Prokaryotic type I DNA topoisomerase"/>
    <property type="match status" value="1"/>
</dbReference>
<keyword evidence="3 8" id="KW-0479">Metal-binding</keyword>
<evidence type="ECO:0000313" key="12">
    <source>
        <dbReference type="EMBL" id="HIX66741.1"/>
    </source>
</evidence>
<keyword evidence="7 8" id="KW-0413">Isomerase</keyword>
<dbReference type="EMBL" id="DXEM01000004">
    <property type="protein sequence ID" value="HIX66741.1"/>
    <property type="molecule type" value="Genomic_DNA"/>
</dbReference>
<protein>
    <recommendedName>
        <fullName evidence="8">DNA topoisomerase 3</fullName>
        <ecNumber evidence="8">5.6.2.1</ecNumber>
    </recommendedName>
    <alternativeName>
        <fullName evidence="8">DNA topoisomerase III</fullName>
    </alternativeName>
</protein>
<dbReference type="PROSITE" id="PS00396">
    <property type="entry name" value="TOPO_IA_1"/>
    <property type="match status" value="1"/>
</dbReference>
<dbReference type="InterPro" id="IPR013826">
    <property type="entry name" value="Topo_IA_cen_sub3"/>
</dbReference>
<evidence type="ECO:0000256" key="8">
    <source>
        <dbReference type="HAMAP-Rule" id="MF_00953"/>
    </source>
</evidence>
<feature type="region of interest" description="Interaction with DNA" evidence="8">
    <location>
        <begin position="187"/>
        <end position="192"/>
    </location>
</feature>
<dbReference type="PRINTS" id="PR00417">
    <property type="entry name" value="PRTPISMRASEI"/>
</dbReference>
<dbReference type="PROSITE" id="PS52039">
    <property type="entry name" value="TOPO_IA_2"/>
    <property type="match status" value="1"/>
</dbReference>
<feature type="site" description="Interaction with DNA" evidence="8">
    <location>
        <position position="61"/>
    </location>
</feature>
<feature type="binding site" evidence="8">
    <location>
        <position position="105"/>
    </location>
    <ligand>
        <name>Mg(2+)</name>
        <dbReference type="ChEBI" id="CHEBI:18420"/>
        <note>catalytic</note>
    </ligand>
</feature>
<feature type="site" description="Interaction with DNA" evidence="8">
    <location>
        <position position="311"/>
    </location>
</feature>
<dbReference type="Gene3D" id="1.10.290.10">
    <property type="entry name" value="Topoisomerase I, domain 4"/>
    <property type="match status" value="1"/>
</dbReference>
<organism evidence="12 13">
    <name type="scientific">Candidatus Anaerostipes excrementavium</name>
    <dbReference type="NCBI Taxonomy" id="2838463"/>
    <lineage>
        <taxon>Bacteria</taxon>
        <taxon>Bacillati</taxon>
        <taxon>Bacillota</taxon>
        <taxon>Clostridia</taxon>
        <taxon>Lachnospirales</taxon>
        <taxon>Lachnospiraceae</taxon>
        <taxon>Anaerostipes</taxon>
    </lineage>
</organism>
<comment type="caution">
    <text evidence="8">Lacks conserved residue(s) required for the propagation of feature annotation.</text>
</comment>
<comment type="catalytic activity">
    <reaction evidence="1 8">
        <text>ATP-independent breakage of single-stranded DNA, followed by passage and rejoining.</text>
        <dbReference type="EC" id="5.6.2.1"/>
    </reaction>
</comment>
<comment type="caution">
    <text evidence="12">The sequence shown here is derived from an EMBL/GenBank/DDBJ whole genome shotgun (WGS) entry which is preliminary data.</text>
</comment>
<feature type="compositionally biased region" description="Basic and acidic residues" evidence="9">
    <location>
        <begin position="662"/>
        <end position="688"/>
    </location>
</feature>
<dbReference type="SMART" id="SM00437">
    <property type="entry name" value="TOP1Ac"/>
    <property type="match status" value="1"/>
</dbReference>
<dbReference type="CDD" id="cd03362">
    <property type="entry name" value="TOPRIM_TopoIA_TopoIII"/>
    <property type="match status" value="1"/>
</dbReference>
<dbReference type="PANTHER" id="PTHR11390">
    <property type="entry name" value="PROKARYOTIC DNA TOPOISOMERASE"/>
    <property type="match status" value="1"/>
</dbReference>
<evidence type="ECO:0000256" key="4">
    <source>
        <dbReference type="ARBA" id="ARBA00022842"/>
    </source>
</evidence>
<evidence type="ECO:0000256" key="6">
    <source>
        <dbReference type="ARBA" id="ARBA00023125"/>
    </source>
</evidence>
<feature type="site" description="Interaction with DNA" evidence="8">
    <location>
        <position position="176"/>
    </location>
</feature>
<dbReference type="GO" id="GO:0043597">
    <property type="term" value="C:cytoplasmic replication fork"/>
    <property type="evidence" value="ECO:0007669"/>
    <property type="project" value="TreeGrafter"/>
</dbReference>
<name>A0A9D1WTE1_9FIRM</name>
<keyword evidence="5 8" id="KW-0799">Topoisomerase</keyword>
<dbReference type="InterPro" id="IPR006171">
    <property type="entry name" value="TOPRIM_dom"/>
</dbReference>
<dbReference type="InterPro" id="IPR013824">
    <property type="entry name" value="Topo_IA_cen_sub1"/>
</dbReference>
<dbReference type="NCBIfam" id="NF005829">
    <property type="entry name" value="PRK07726.1"/>
    <property type="match status" value="1"/>
</dbReference>
<dbReference type="InterPro" id="IPR034144">
    <property type="entry name" value="TOPRIM_TopoIII"/>
</dbReference>
<comment type="function">
    <text evidence="8">Releases the supercoiling and torsional tension of DNA, which is introduced during the DNA replication and transcription, by transiently cleaving and rejoining one strand of the DNA duplex. Introduces a single-strand break via transesterification at a target site in duplex DNA. The scissile phosphodiester is attacked by the catalytic tyrosine of the enzyme, resulting in the formation of a DNA-(5'-phosphotyrosyl)-enzyme intermediate and the expulsion of a 3'-OH DNA strand. The free DNA strand then undergoes passage around the unbroken strand, thus removing DNA supercoils. Finally, in the religation step, the DNA 3'-OH attacks the covalent intermediate to expel the active-site tyrosine and restore the DNA phosphodiester backbone.</text>
</comment>
<dbReference type="GO" id="GO:0000287">
    <property type="term" value="F:magnesium ion binding"/>
    <property type="evidence" value="ECO:0007669"/>
    <property type="project" value="UniProtKB-UniRule"/>
</dbReference>
<dbReference type="Pfam" id="PF01131">
    <property type="entry name" value="Topoisom_bac"/>
    <property type="match status" value="1"/>
</dbReference>
<feature type="domain" description="Toprim" evidence="10">
    <location>
        <begin position="3"/>
        <end position="136"/>
    </location>
</feature>
<keyword evidence="4 8" id="KW-0460">Magnesium</keyword>
<evidence type="ECO:0000256" key="7">
    <source>
        <dbReference type="ARBA" id="ARBA00023235"/>
    </source>
</evidence>
<accession>A0A9D1WTE1</accession>
<dbReference type="InterPro" id="IPR023405">
    <property type="entry name" value="Topo_IA_core_domain"/>
</dbReference>
<feature type="site" description="Interaction with DNA" evidence="8">
    <location>
        <position position="168"/>
    </location>
</feature>
<dbReference type="PANTHER" id="PTHR11390:SF21">
    <property type="entry name" value="DNA TOPOISOMERASE 3-ALPHA"/>
    <property type="match status" value="1"/>
</dbReference>
<evidence type="ECO:0000256" key="2">
    <source>
        <dbReference type="ARBA" id="ARBA00009446"/>
    </source>
</evidence>
<dbReference type="SMART" id="SM00436">
    <property type="entry name" value="TOP1Bc"/>
    <property type="match status" value="1"/>
</dbReference>
<reference evidence="12" key="1">
    <citation type="journal article" date="2021" name="PeerJ">
        <title>Extensive microbial diversity within the chicken gut microbiome revealed by metagenomics and culture.</title>
        <authorList>
            <person name="Gilroy R."/>
            <person name="Ravi A."/>
            <person name="Getino M."/>
            <person name="Pursley I."/>
            <person name="Horton D.L."/>
            <person name="Alikhan N.F."/>
            <person name="Baker D."/>
            <person name="Gharbi K."/>
            <person name="Hall N."/>
            <person name="Watson M."/>
            <person name="Adriaenssens E.M."/>
            <person name="Foster-Nyarko E."/>
            <person name="Jarju S."/>
            <person name="Secka A."/>
            <person name="Antonio M."/>
            <person name="Oren A."/>
            <person name="Chaudhuri R.R."/>
            <person name="La Ragione R."/>
            <person name="Hildebrand F."/>
            <person name="Pallen M.J."/>
        </authorList>
    </citation>
    <scope>NUCLEOTIDE SEQUENCE</scope>
    <source>
        <strain evidence="12">CHK191-13928</strain>
    </source>
</reference>
<proteinExistence type="inferred from homology"/>
<dbReference type="GO" id="GO:0003677">
    <property type="term" value="F:DNA binding"/>
    <property type="evidence" value="ECO:0007669"/>
    <property type="project" value="UniProtKB-KW"/>
</dbReference>
<dbReference type="InterPro" id="IPR013497">
    <property type="entry name" value="Topo_IA_cen"/>
</dbReference>
<reference evidence="12" key="2">
    <citation type="submission" date="2021-04" db="EMBL/GenBank/DDBJ databases">
        <authorList>
            <person name="Gilroy R."/>
        </authorList>
    </citation>
    <scope>NUCLEOTIDE SEQUENCE</scope>
    <source>
        <strain evidence="12">CHK191-13928</strain>
    </source>
</reference>
<dbReference type="CDD" id="cd00186">
    <property type="entry name" value="TOP1Ac"/>
    <property type="match status" value="1"/>
</dbReference>
<dbReference type="NCBIfam" id="TIGR01056">
    <property type="entry name" value="topB"/>
    <property type="match status" value="1"/>
</dbReference>
<dbReference type="InterPro" id="IPR013825">
    <property type="entry name" value="Topo_IA_cen_sub2"/>
</dbReference>
<evidence type="ECO:0000256" key="1">
    <source>
        <dbReference type="ARBA" id="ARBA00000213"/>
    </source>
</evidence>
<dbReference type="Pfam" id="PF01751">
    <property type="entry name" value="Toprim"/>
    <property type="match status" value="1"/>
</dbReference>
<comment type="cofactor">
    <cofactor evidence="8">
        <name>Mg(2+)</name>
        <dbReference type="ChEBI" id="CHEBI:18420"/>
    </cofactor>
</comment>
<dbReference type="Gene3D" id="1.10.460.10">
    <property type="entry name" value="Topoisomerase I, domain 2"/>
    <property type="match status" value="1"/>
</dbReference>
<dbReference type="PROSITE" id="PS50880">
    <property type="entry name" value="TOPRIM"/>
    <property type="match status" value="1"/>
</dbReference>
<feature type="region of interest" description="Disordered" evidence="9">
    <location>
        <begin position="662"/>
        <end position="690"/>
    </location>
</feature>
<dbReference type="InterPro" id="IPR003602">
    <property type="entry name" value="Topo_IA_DNA-bd_dom"/>
</dbReference>